<dbReference type="EC" id="1.5.1.54" evidence="11"/>
<comment type="cofactor">
    <cofactor evidence="1">
        <name>FAD</name>
        <dbReference type="ChEBI" id="CHEBI:57692"/>
    </cofactor>
</comment>
<dbReference type="GO" id="GO:0009086">
    <property type="term" value="P:methionine biosynthetic process"/>
    <property type="evidence" value="ECO:0007669"/>
    <property type="project" value="UniProtKB-KW"/>
</dbReference>
<dbReference type="InterPro" id="IPR029041">
    <property type="entry name" value="FAD-linked_oxidoreductase-like"/>
</dbReference>
<protein>
    <recommendedName>
        <fullName evidence="11">methylenetetrahydrofolate reductase (NADH)</fullName>
        <ecNumber evidence="11">1.5.1.54</ecNumber>
    </recommendedName>
</protein>
<accession>A0A381R1N5</accession>
<dbReference type="GO" id="GO:0005829">
    <property type="term" value="C:cytosol"/>
    <property type="evidence" value="ECO:0007669"/>
    <property type="project" value="InterPro"/>
</dbReference>
<reference evidence="12" key="1">
    <citation type="submission" date="2018-05" db="EMBL/GenBank/DDBJ databases">
        <authorList>
            <person name="Lanie J.A."/>
            <person name="Ng W.-L."/>
            <person name="Kazmierczak K.M."/>
            <person name="Andrzejewski T.M."/>
            <person name="Davidsen T.M."/>
            <person name="Wayne K.J."/>
            <person name="Tettelin H."/>
            <person name="Glass J.I."/>
            <person name="Rusch D."/>
            <person name="Podicherti R."/>
            <person name="Tsui H.-C.T."/>
            <person name="Winkler M.E."/>
        </authorList>
    </citation>
    <scope>NUCLEOTIDE SEQUENCE</scope>
</reference>
<dbReference type="EMBL" id="UINC01001645">
    <property type="protein sequence ID" value="SUZ85645.1"/>
    <property type="molecule type" value="Genomic_DNA"/>
</dbReference>
<evidence type="ECO:0000256" key="5">
    <source>
        <dbReference type="ARBA" id="ARBA00022630"/>
    </source>
</evidence>
<dbReference type="GO" id="GO:0106312">
    <property type="term" value="F:methylenetetrahydrofolate reductase (NADH) activity"/>
    <property type="evidence" value="ECO:0007669"/>
    <property type="project" value="UniProtKB-EC"/>
</dbReference>
<dbReference type="PANTHER" id="PTHR45754:SF3">
    <property type="entry name" value="METHYLENETETRAHYDROFOLATE REDUCTASE (NADPH)"/>
    <property type="match status" value="1"/>
</dbReference>
<dbReference type="PANTHER" id="PTHR45754">
    <property type="entry name" value="METHYLENETETRAHYDROFOLATE REDUCTASE"/>
    <property type="match status" value="1"/>
</dbReference>
<evidence type="ECO:0000256" key="7">
    <source>
        <dbReference type="ARBA" id="ARBA00023002"/>
    </source>
</evidence>
<evidence type="ECO:0000256" key="9">
    <source>
        <dbReference type="ARBA" id="ARBA00023167"/>
    </source>
</evidence>
<comment type="similarity">
    <text evidence="3">Belongs to the methylenetetrahydrofolate reductase family.</text>
</comment>
<proteinExistence type="inferred from homology"/>
<evidence type="ECO:0000256" key="6">
    <source>
        <dbReference type="ARBA" id="ARBA00022827"/>
    </source>
</evidence>
<comment type="pathway">
    <text evidence="2">One-carbon metabolism; tetrahydrofolate interconversion.</text>
</comment>
<dbReference type="CDD" id="cd00537">
    <property type="entry name" value="MTHFR"/>
    <property type="match status" value="1"/>
</dbReference>
<dbReference type="SUPFAM" id="SSF51730">
    <property type="entry name" value="FAD-linked oxidoreductase"/>
    <property type="match status" value="1"/>
</dbReference>
<name>A0A381R1N5_9ZZZZ</name>
<evidence type="ECO:0000256" key="4">
    <source>
        <dbReference type="ARBA" id="ARBA00022605"/>
    </source>
</evidence>
<evidence type="ECO:0000256" key="10">
    <source>
        <dbReference type="ARBA" id="ARBA00034478"/>
    </source>
</evidence>
<keyword evidence="8" id="KW-0520">NAD</keyword>
<dbReference type="GO" id="GO:0071949">
    <property type="term" value="F:FAD binding"/>
    <property type="evidence" value="ECO:0007669"/>
    <property type="project" value="TreeGrafter"/>
</dbReference>
<dbReference type="UniPathway" id="UPA00193"/>
<keyword evidence="7" id="KW-0560">Oxidoreductase</keyword>
<evidence type="ECO:0000256" key="2">
    <source>
        <dbReference type="ARBA" id="ARBA00004777"/>
    </source>
</evidence>
<dbReference type="NCBIfam" id="TIGR00676">
    <property type="entry name" value="fadh2"/>
    <property type="match status" value="1"/>
</dbReference>
<dbReference type="Pfam" id="PF02219">
    <property type="entry name" value="MTHFR"/>
    <property type="match status" value="1"/>
</dbReference>
<keyword evidence="5" id="KW-0285">Flavoprotein</keyword>
<evidence type="ECO:0000313" key="12">
    <source>
        <dbReference type="EMBL" id="SUZ85645.1"/>
    </source>
</evidence>
<dbReference type="InterPro" id="IPR004620">
    <property type="entry name" value="MTHF_reductase_bac"/>
</dbReference>
<dbReference type="InterPro" id="IPR003171">
    <property type="entry name" value="Mehydrof_redctse-like"/>
</dbReference>
<gene>
    <name evidence="12" type="ORF">METZ01_LOCUS38499</name>
</gene>
<evidence type="ECO:0000256" key="3">
    <source>
        <dbReference type="ARBA" id="ARBA00006743"/>
    </source>
</evidence>
<sequence>MTRPDDVPAQLVRDLYSGRQLSERPVISFELFTPKTVEGDRKLVENTLPELIKLKPDYVSVTYGAGGGTRTKTLTLVDLIQRRYGLTAMAHLTCVGHTESDIAGILKEAKSLGIRNILALRGDPPVGQETFIKHENGFEYSYQLIQFIQRAGTFCVGTAGFPEGHIACRQGKLVDWGYLKQKVESGAEFILTQLFFDNADFFRFRDHMEQKLGVTVPICPGVLPILSAKQIARFTKLCGARVPDKLEAKLESLAGDDDGARAFGIEQATEQCEELIREGVPGLHLYCLNKTHSVSAILRNLNLTDT</sequence>
<dbReference type="GO" id="GO:0035999">
    <property type="term" value="P:tetrahydrofolate interconversion"/>
    <property type="evidence" value="ECO:0007669"/>
    <property type="project" value="UniProtKB-UniPathway"/>
</dbReference>
<keyword evidence="9" id="KW-0486">Methionine biosynthesis</keyword>
<evidence type="ECO:0000256" key="1">
    <source>
        <dbReference type="ARBA" id="ARBA00001974"/>
    </source>
</evidence>
<comment type="pathway">
    <text evidence="10">Amino-acid biosynthesis; L-methionine biosynthesis via de novo pathway.</text>
</comment>
<keyword evidence="4" id="KW-0028">Amino-acid biosynthesis</keyword>
<evidence type="ECO:0000256" key="8">
    <source>
        <dbReference type="ARBA" id="ARBA00023027"/>
    </source>
</evidence>
<evidence type="ECO:0000256" key="11">
    <source>
        <dbReference type="ARBA" id="ARBA00034529"/>
    </source>
</evidence>
<organism evidence="12">
    <name type="scientific">marine metagenome</name>
    <dbReference type="NCBI Taxonomy" id="408172"/>
    <lineage>
        <taxon>unclassified sequences</taxon>
        <taxon>metagenomes</taxon>
        <taxon>ecological metagenomes</taxon>
    </lineage>
</organism>
<keyword evidence="6" id="KW-0274">FAD</keyword>
<dbReference type="Gene3D" id="3.20.20.220">
    <property type="match status" value="1"/>
</dbReference>
<dbReference type="AlphaFoldDB" id="A0A381R1N5"/>